<dbReference type="GO" id="GO:0044594">
    <property type="term" value="F:17-beta-hydroxysteroid dehydrogenase (NAD+) activity"/>
    <property type="evidence" value="ECO:0000318"/>
    <property type="project" value="GO_Central"/>
</dbReference>
<dbReference type="GO" id="GO:0004300">
    <property type="term" value="F:enoyl-CoA hydratase activity"/>
    <property type="evidence" value="ECO:0000318"/>
    <property type="project" value="GO_Central"/>
</dbReference>
<sequence>MSTIASIDPELVISHKFRETIFYYTESDVAQYALGVGACGNDRDDEGELGYVYHQNGQQFIKVLPTFGAIFVYRNRDKFSDISGLKFDPNLLLHGQQYMELYKPLPSRCCIVNKQVVAGLHDKGKATILEIETTSYDKVSGEALCMNRNTIFLRGVGGFSKPGQLFSYTNYPRDQVSPIIIPKCEPSSICEDVTQKSQALLYRLSGDYNPIHSDPKISSIAGFDRPILHGLCTYGFAVRAIIKYFCLGDISSVKTIFGRFLLHVFPGETLITEMWLVGSRVIFQTKVKERDQAVLSGYVCLHRSINSSL</sequence>
<dbReference type="SUPFAM" id="SSF54637">
    <property type="entry name" value="Thioesterase/thiol ester dehydrase-isomerase"/>
    <property type="match status" value="2"/>
</dbReference>
<dbReference type="PANTHER" id="PTHR13078:SF56">
    <property type="entry name" value="PEROXISOMAL MULTIFUNCTIONAL ENZYME TYPE 2"/>
    <property type="match status" value="1"/>
</dbReference>
<name>A0A0K9NUB3_ZOSMR</name>
<dbReference type="AlphaFoldDB" id="A0A0K9NUB3"/>
<dbReference type="InterPro" id="IPR054357">
    <property type="entry name" value="MFE-2_N"/>
</dbReference>
<organism evidence="3 4">
    <name type="scientific">Zostera marina</name>
    <name type="common">Eelgrass</name>
    <dbReference type="NCBI Taxonomy" id="29655"/>
    <lineage>
        <taxon>Eukaryota</taxon>
        <taxon>Viridiplantae</taxon>
        <taxon>Streptophyta</taxon>
        <taxon>Embryophyta</taxon>
        <taxon>Tracheophyta</taxon>
        <taxon>Spermatophyta</taxon>
        <taxon>Magnoliopsida</taxon>
        <taxon>Liliopsida</taxon>
        <taxon>Zosteraceae</taxon>
        <taxon>Zostera</taxon>
    </lineage>
</organism>
<dbReference type="GO" id="GO:0006635">
    <property type="term" value="P:fatty acid beta-oxidation"/>
    <property type="evidence" value="ECO:0000318"/>
    <property type="project" value="GO_Central"/>
</dbReference>
<accession>A0A0K9NUB3</accession>
<dbReference type="PANTHER" id="PTHR13078">
    <property type="entry name" value="PEROXISOMAL MULTIFUNCTIONAL ENZYME TYPE 2-RELATED"/>
    <property type="match status" value="1"/>
</dbReference>
<dbReference type="Gene3D" id="3.10.129.10">
    <property type="entry name" value="Hotdog Thioesterase"/>
    <property type="match status" value="2"/>
</dbReference>
<evidence type="ECO:0000259" key="1">
    <source>
        <dbReference type="Pfam" id="PF01575"/>
    </source>
</evidence>
<dbReference type="GO" id="GO:0005777">
    <property type="term" value="C:peroxisome"/>
    <property type="evidence" value="ECO:0000318"/>
    <property type="project" value="GO_Central"/>
</dbReference>
<dbReference type="InterPro" id="IPR029069">
    <property type="entry name" value="HotDog_dom_sf"/>
</dbReference>
<evidence type="ECO:0000313" key="3">
    <source>
        <dbReference type="EMBL" id="KMZ59622.1"/>
    </source>
</evidence>
<reference evidence="4" key="1">
    <citation type="journal article" date="2016" name="Nature">
        <title>The genome of the seagrass Zostera marina reveals angiosperm adaptation to the sea.</title>
        <authorList>
            <person name="Olsen J.L."/>
            <person name="Rouze P."/>
            <person name="Verhelst B."/>
            <person name="Lin Y.-C."/>
            <person name="Bayer T."/>
            <person name="Collen J."/>
            <person name="Dattolo E."/>
            <person name="De Paoli E."/>
            <person name="Dittami S."/>
            <person name="Maumus F."/>
            <person name="Michel G."/>
            <person name="Kersting A."/>
            <person name="Lauritano C."/>
            <person name="Lohaus R."/>
            <person name="Toepel M."/>
            <person name="Tonon T."/>
            <person name="Vanneste K."/>
            <person name="Amirebrahimi M."/>
            <person name="Brakel J."/>
            <person name="Bostroem C."/>
            <person name="Chovatia M."/>
            <person name="Grimwood J."/>
            <person name="Jenkins J.W."/>
            <person name="Jueterbock A."/>
            <person name="Mraz A."/>
            <person name="Stam W.T."/>
            <person name="Tice H."/>
            <person name="Bornberg-Bauer E."/>
            <person name="Green P.J."/>
            <person name="Pearson G.A."/>
            <person name="Procaccini G."/>
            <person name="Duarte C.M."/>
            <person name="Schmutz J."/>
            <person name="Reusch T.B.H."/>
            <person name="Van de Peer Y."/>
        </authorList>
    </citation>
    <scope>NUCLEOTIDE SEQUENCE [LARGE SCALE GENOMIC DNA]</scope>
    <source>
        <strain evidence="4">cv. Finnish</strain>
    </source>
</reference>
<dbReference type="STRING" id="29655.A0A0K9NUB3"/>
<protein>
    <submittedName>
        <fullName evidence="3">Enoyl-CoA hydratase</fullName>
    </submittedName>
</protein>
<dbReference type="Pfam" id="PF01575">
    <property type="entry name" value="MaoC_dehydratas"/>
    <property type="match status" value="1"/>
</dbReference>
<keyword evidence="4" id="KW-1185">Reference proteome</keyword>
<comment type="caution">
    <text evidence="3">The sequence shown here is derived from an EMBL/GenBank/DDBJ whole genome shotgun (WGS) entry which is preliminary data.</text>
</comment>
<dbReference type="GO" id="GO:0003857">
    <property type="term" value="F:(3S)-3-hydroxyacyl-CoA dehydrogenase (NAD+) activity"/>
    <property type="evidence" value="ECO:0000318"/>
    <property type="project" value="GO_Central"/>
</dbReference>
<gene>
    <name evidence="3" type="ORF">ZOSMA_66G00420</name>
</gene>
<dbReference type="Pfam" id="PF22622">
    <property type="entry name" value="MFE-2_hydrat-2_N"/>
    <property type="match status" value="1"/>
</dbReference>
<dbReference type="OMA" id="FKHTDQE"/>
<dbReference type="CDD" id="cd03448">
    <property type="entry name" value="HDE_HSD"/>
    <property type="match status" value="1"/>
</dbReference>
<dbReference type="EMBL" id="LFYR01001757">
    <property type="protein sequence ID" value="KMZ59622.1"/>
    <property type="molecule type" value="Genomic_DNA"/>
</dbReference>
<feature type="domain" description="MaoC-like" evidence="1">
    <location>
        <begin position="193"/>
        <end position="293"/>
    </location>
</feature>
<evidence type="ECO:0000313" key="4">
    <source>
        <dbReference type="Proteomes" id="UP000036987"/>
    </source>
</evidence>
<dbReference type="Proteomes" id="UP000036987">
    <property type="component" value="Unassembled WGS sequence"/>
</dbReference>
<proteinExistence type="predicted"/>
<dbReference type="OrthoDB" id="60204at2759"/>
<feature type="domain" description="Peroxisomal multifunctional enzyme type 2-like N-terminal" evidence="2">
    <location>
        <begin position="22"/>
        <end position="155"/>
    </location>
</feature>
<dbReference type="InterPro" id="IPR002539">
    <property type="entry name" value="MaoC-like_dom"/>
</dbReference>
<evidence type="ECO:0000259" key="2">
    <source>
        <dbReference type="Pfam" id="PF22622"/>
    </source>
</evidence>